<dbReference type="AlphaFoldDB" id="A0A518HKI8"/>
<dbReference type="InterPro" id="IPR043519">
    <property type="entry name" value="NT_sf"/>
</dbReference>
<protein>
    <submittedName>
        <fullName evidence="2">Bifunctional uridylyltransferase/uridylyl-removing enzyme</fullName>
    </submittedName>
</protein>
<sequence>MPRQGFAPRQQTDRAGDPVNVPSNENDGFEGLPWVKALRDGLTQSDQRIRLSGLTDGWPIVNHRGRVIRDAMKCFYERVIAEAPPRGAIVIYALGGTGRGEICPGSDVDIGIIVENIEENQHFLRHLSSRLRLFAPRVPGLRNVVKANAFPDLKDREHFDLKSLVALLDSDLLVGDSELDHRIRRVCRGRAAELGLDFIFAVNQDLRRFDQLHPQPPGDIGGFHVKNGKGGLRGFQLAMWLYSFERWIPSVQVYQQVRSTRRFDREGAPSANVLEAVGVIFSTRCWIEQRRAVQAADRSRDSGEKLASSLLLDAADMEAFLYRFGAGGLTKLRNARDVIDSYRHETMDRLLERGVVVPDTDGLVVWGADGLRIGTDALFKDATEMFYSLYCAQQRFLLPIDRAVKRAARKNISESLRGDPALIKLMVSPGPVYPAIKDWFDFGVLEKMLPGFEELSNQLYQPGHRAATLTRAARAVQRLEGLEYLDTLKRSAVTSIDEAYFLRQYQDIGDSGRGALRLALLTDEIPQTLYTSTAPSGPTAYDPQTYRESVRRYVNEHLSNLPGLSGPTLRTIEFLLLKKRELLKWAEAGSHPQVLESWRREIDRLHSRDAADTIRALALFAYAAFDFRNPQGVPRIRLEPEQWQKIQNLTQNLLHGELGVGGRSFEDHYFDPTGQRIGALLPHRLLASPHVDNSLRQTYEGTETLDPQRAHRIIFALTAVVQTGRPKVELKRDGDYYRLTLYSWDFPGLFWRVAGALHEMGCGIRSTDLYEIPDPAGQATDGETLPPDERHLIVDVLTFDATAASNEHWEDELKRRICSRLENPDERLSDNTAEILKPVLETLYPQLTDLGDGRIKFSCNSPPSDQGTRYAISRLLSDRAGASIESIVRDGTRDWPVPRMNFYVRVDRSIESVAETLRDDLGDVAMDAEVMV</sequence>
<gene>
    <name evidence="2" type="primary">glnD_1</name>
    <name evidence="2" type="ORF">Enr13x_12020</name>
</gene>
<keyword evidence="2" id="KW-0808">Transferase</keyword>
<evidence type="ECO:0000313" key="2">
    <source>
        <dbReference type="EMBL" id="QDV41364.1"/>
    </source>
</evidence>
<dbReference type="Proteomes" id="UP000319004">
    <property type="component" value="Chromosome"/>
</dbReference>
<dbReference type="InterPro" id="IPR045865">
    <property type="entry name" value="ACT-like_dom_sf"/>
</dbReference>
<name>A0A518HKI8_9BACT</name>
<dbReference type="KEGG" id="snep:Enr13x_12020"/>
<organism evidence="2 3">
    <name type="scientific">Stieleria neptunia</name>
    <dbReference type="NCBI Taxonomy" id="2527979"/>
    <lineage>
        <taxon>Bacteria</taxon>
        <taxon>Pseudomonadati</taxon>
        <taxon>Planctomycetota</taxon>
        <taxon>Planctomycetia</taxon>
        <taxon>Pirellulales</taxon>
        <taxon>Pirellulaceae</taxon>
        <taxon>Stieleria</taxon>
    </lineage>
</organism>
<evidence type="ECO:0000256" key="1">
    <source>
        <dbReference type="SAM" id="MobiDB-lite"/>
    </source>
</evidence>
<reference evidence="2 3" key="1">
    <citation type="submission" date="2019-03" db="EMBL/GenBank/DDBJ databases">
        <title>Deep-cultivation of Planctomycetes and their phenomic and genomic characterization uncovers novel biology.</title>
        <authorList>
            <person name="Wiegand S."/>
            <person name="Jogler M."/>
            <person name="Boedeker C."/>
            <person name="Pinto D."/>
            <person name="Vollmers J."/>
            <person name="Rivas-Marin E."/>
            <person name="Kohn T."/>
            <person name="Peeters S.H."/>
            <person name="Heuer A."/>
            <person name="Rast P."/>
            <person name="Oberbeckmann S."/>
            <person name="Bunk B."/>
            <person name="Jeske O."/>
            <person name="Meyerdierks A."/>
            <person name="Storesund J.E."/>
            <person name="Kallscheuer N."/>
            <person name="Luecker S."/>
            <person name="Lage O.M."/>
            <person name="Pohl T."/>
            <person name="Merkel B.J."/>
            <person name="Hornburger P."/>
            <person name="Mueller R.-W."/>
            <person name="Bruemmer F."/>
            <person name="Labrenz M."/>
            <person name="Spormann A.M."/>
            <person name="Op den Camp H."/>
            <person name="Overmann J."/>
            <person name="Amann R."/>
            <person name="Jetten M.S.M."/>
            <person name="Mascher T."/>
            <person name="Medema M.H."/>
            <person name="Devos D.P."/>
            <person name="Kaster A.-K."/>
            <person name="Ovreas L."/>
            <person name="Rohde M."/>
            <person name="Galperin M.Y."/>
            <person name="Jogler C."/>
        </authorList>
    </citation>
    <scope>NUCLEOTIDE SEQUENCE [LARGE SCALE GENOMIC DNA]</scope>
    <source>
        <strain evidence="2 3">Enr13</strain>
    </source>
</reference>
<proteinExistence type="predicted"/>
<dbReference type="CDD" id="cd04873">
    <property type="entry name" value="ACT_UUR-ACR-like"/>
    <property type="match status" value="1"/>
</dbReference>
<dbReference type="SUPFAM" id="SSF81301">
    <property type="entry name" value="Nucleotidyltransferase"/>
    <property type="match status" value="1"/>
</dbReference>
<accession>A0A518HKI8</accession>
<feature type="region of interest" description="Disordered" evidence="1">
    <location>
        <begin position="1"/>
        <end position="28"/>
    </location>
</feature>
<dbReference type="GO" id="GO:0016779">
    <property type="term" value="F:nucleotidyltransferase activity"/>
    <property type="evidence" value="ECO:0007669"/>
    <property type="project" value="UniProtKB-KW"/>
</dbReference>
<evidence type="ECO:0000313" key="3">
    <source>
        <dbReference type="Proteomes" id="UP000319004"/>
    </source>
</evidence>
<keyword evidence="3" id="KW-1185">Reference proteome</keyword>
<dbReference type="EMBL" id="CP037423">
    <property type="protein sequence ID" value="QDV41364.1"/>
    <property type="molecule type" value="Genomic_DNA"/>
</dbReference>
<keyword evidence="2" id="KW-0548">Nucleotidyltransferase</keyword>
<dbReference type="SUPFAM" id="SSF55021">
    <property type="entry name" value="ACT-like"/>
    <property type="match status" value="1"/>
</dbReference>